<name>A0A371X2H1_9HYPH</name>
<dbReference type="InterPro" id="IPR025714">
    <property type="entry name" value="Methyltranfer_dom"/>
</dbReference>
<dbReference type="Pfam" id="PF13847">
    <property type="entry name" value="Methyltransf_31"/>
    <property type="match status" value="1"/>
</dbReference>
<gene>
    <name evidence="6" type="ORF">DYI37_10275</name>
</gene>
<organism evidence="6 7">
    <name type="scientific">Fulvimarina endophytica</name>
    <dbReference type="NCBI Taxonomy" id="2293836"/>
    <lineage>
        <taxon>Bacteria</taxon>
        <taxon>Pseudomonadati</taxon>
        <taxon>Pseudomonadota</taxon>
        <taxon>Alphaproteobacteria</taxon>
        <taxon>Hyphomicrobiales</taxon>
        <taxon>Aurantimonadaceae</taxon>
        <taxon>Fulvimarina</taxon>
    </lineage>
</organism>
<dbReference type="SUPFAM" id="SSF53335">
    <property type="entry name" value="S-adenosyl-L-methionine-dependent methyltransferases"/>
    <property type="match status" value="1"/>
</dbReference>
<keyword evidence="1 6" id="KW-0489">Methyltransferase</keyword>
<dbReference type="AlphaFoldDB" id="A0A371X2H1"/>
<keyword evidence="2 6" id="KW-0808">Transferase</keyword>
<dbReference type="GO" id="GO:0032259">
    <property type="term" value="P:methylation"/>
    <property type="evidence" value="ECO:0007669"/>
    <property type="project" value="UniProtKB-KW"/>
</dbReference>
<evidence type="ECO:0000259" key="5">
    <source>
        <dbReference type="Pfam" id="PF13847"/>
    </source>
</evidence>
<proteinExistence type="predicted"/>
<dbReference type="CDD" id="cd02440">
    <property type="entry name" value="AdoMet_MTases"/>
    <property type="match status" value="1"/>
</dbReference>
<dbReference type="EMBL" id="QURL01000004">
    <property type="protein sequence ID" value="RFC63416.1"/>
    <property type="molecule type" value="Genomic_DNA"/>
</dbReference>
<dbReference type="RefSeq" id="WP_116683147.1">
    <property type="nucleotide sequence ID" value="NZ_QURL01000004.1"/>
</dbReference>
<dbReference type="OrthoDB" id="9770485at2"/>
<dbReference type="PANTHER" id="PTHR43464:SF19">
    <property type="entry name" value="UBIQUINONE BIOSYNTHESIS O-METHYLTRANSFERASE, MITOCHONDRIAL"/>
    <property type="match status" value="1"/>
</dbReference>
<evidence type="ECO:0000313" key="7">
    <source>
        <dbReference type="Proteomes" id="UP000264310"/>
    </source>
</evidence>
<accession>A0A371X2H1</accession>
<dbReference type="InterPro" id="IPR029063">
    <property type="entry name" value="SAM-dependent_MTases_sf"/>
</dbReference>
<evidence type="ECO:0000256" key="4">
    <source>
        <dbReference type="SAM" id="MobiDB-lite"/>
    </source>
</evidence>
<dbReference type="Proteomes" id="UP000264310">
    <property type="component" value="Unassembled WGS sequence"/>
</dbReference>
<feature type="region of interest" description="Disordered" evidence="4">
    <location>
        <begin position="1"/>
        <end position="25"/>
    </location>
</feature>
<evidence type="ECO:0000256" key="2">
    <source>
        <dbReference type="ARBA" id="ARBA00022679"/>
    </source>
</evidence>
<comment type="caution">
    <text evidence="6">The sequence shown here is derived from an EMBL/GenBank/DDBJ whole genome shotgun (WGS) entry which is preliminary data.</text>
</comment>
<evidence type="ECO:0000256" key="1">
    <source>
        <dbReference type="ARBA" id="ARBA00022603"/>
    </source>
</evidence>
<reference evidence="6 7" key="1">
    <citation type="submission" date="2018-08" db="EMBL/GenBank/DDBJ databases">
        <title>Fulvimarina sp. 85, whole genome shotgun sequence.</title>
        <authorList>
            <person name="Tuo L."/>
        </authorList>
    </citation>
    <scope>NUCLEOTIDE SEQUENCE [LARGE SCALE GENOMIC DNA]</scope>
    <source>
        <strain evidence="6 7">85</strain>
    </source>
</reference>
<feature type="domain" description="Methyltransferase" evidence="5">
    <location>
        <begin position="40"/>
        <end position="150"/>
    </location>
</feature>
<dbReference type="Gene3D" id="3.40.50.150">
    <property type="entry name" value="Vaccinia Virus protein VP39"/>
    <property type="match status" value="1"/>
</dbReference>
<sequence>MMCPDDRDAAPEPGSGADAVPENPANGPSSRFFAAVGIVPGMRVLDIGCGNGDLSRFVAGLAGPGGEVVALDRSDDVLASARAAKADPRAAPIRYRTADLAGVLPDLGRFDAIVGRRVLMYLPDAAATIARLSDLARPGSIMAFQEHGRAGLPAGLGDLPLHGRLYDWMWTTVAAEGGDTGLALRLASLMRAAGHRVETARSEGILLEAGEPSFLPTLARVMLPRMQAHGVATAEDMDPDTLAQRLEAEHLAAGGTIVWDLAFLVSARIGAGR</sequence>
<dbReference type="PANTHER" id="PTHR43464">
    <property type="entry name" value="METHYLTRANSFERASE"/>
    <property type="match status" value="1"/>
</dbReference>
<dbReference type="GO" id="GO:0008168">
    <property type="term" value="F:methyltransferase activity"/>
    <property type="evidence" value="ECO:0007669"/>
    <property type="project" value="UniProtKB-KW"/>
</dbReference>
<evidence type="ECO:0000256" key="3">
    <source>
        <dbReference type="ARBA" id="ARBA00022691"/>
    </source>
</evidence>
<keyword evidence="3" id="KW-0949">S-adenosyl-L-methionine</keyword>
<evidence type="ECO:0000313" key="6">
    <source>
        <dbReference type="EMBL" id="RFC63416.1"/>
    </source>
</evidence>
<keyword evidence="7" id="KW-1185">Reference proteome</keyword>
<protein>
    <submittedName>
        <fullName evidence="6">Class I SAM-dependent methyltransferase</fullName>
    </submittedName>
</protein>
<feature type="compositionally biased region" description="Basic and acidic residues" evidence="4">
    <location>
        <begin position="1"/>
        <end position="10"/>
    </location>
</feature>